<name>A0A2S2C270_9NOCA</name>
<dbReference type="KEGG" id="roz:CBI38_28930"/>
<dbReference type="EMBL" id="CP021354">
    <property type="protein sequence ID" value="AWK74985.1"/>
    <property type="molecule type" value="Genomic_DNA"/>
</dbReference>
<reference evidence="1 2" key="1">
    <citation type="submission" date="2017-05" db="EMBL/GenBank/DDBJ databases">
        <title>Isolation of Rhodococcus sp. S2-17 biodegrading of BP-3.</title>
        <authorList>
            <person name="Lee Y."/>
            <person name="Kim K.H."/>
            <person name="Chun B.H."/>
            <person name="Jung H.S."/>
            <person name="Jeon C.O."/>
        </authorList>
    </citation>
    <scope>NUCLEOTIDE SEQUENCE [LARGE SCALE GENOMIC DNA]</scope>
    <source>
        <strain evidence="1 2">S2-17</strain>
    </source>
</reference>
<evidence type="ECO:0000313" key="2">
    <source>
        <dbReference type="Proteomes" id="UP000245711"/>
    </source>
</evidence>
<accession>A0A2S2C270</accession>
<dbReference type="InterPro" id="IPR045754">
    <property type="entry name" value="DUF6182"/>
</dbReference>
<organism evidence="1 2">
    <name type="scientific">Rhodococcus oxybenzonivorans</name>
    <dbReference type="NCBI Taxonomy" id="1990687"/>
    <lineage>
        <taxon>Bacteria</taxon>
        <taxon>Bacillati</taxon>
        <taxon>Actinomycetota</taxon>
        <taxon>Actinomycetes</taxon>
        <taxon>Mycobacteriales</taxon>
        <taxon>Nocardiaceae</taxon>
        <taxon>Rhodococcus</taxon>
    </lineage>
</organism>
<dbReference type="AlphaFoldDB" id="A0A2S2C270"/>
<dbReference type="Proteomes" id="UP000245711">
    <property type="component" value="Chromosome"/>
</dbReference>
<evidence type="ECO:0000313" key="1">
    <source>
        <dbReference type="EMBL" id="AWK74985.1"/>
    </source>
</evidence>
<proteinExistence type="predicted"/>
<dbReference type="OrthoDB" id="4338055at2"/>
<keyword evidence="2" id="KW-1185">Reference proteome</keyword>
<gene>
    <name evidence="1" type="ORF">CBI38_28930</name>
</gene>
<sequence>MESSYGFTAGIPPEIRTKWCANYTRTFYLAGDPGNISARFPPAYISTDGSVAWYGPDIIAATTNLRKLLRPLVGTSEIVNTVEVVRSDNNETLSPSAAVLAVEMNETTAERYLIHSNHIVSEALTMGLLDGTDSIKLRLVDRIDSEEGPYDYLRIAADYDRPELLRCYAALKLSPQHRVFANSITVDIGSAELRSSAVAAREGR</sequence>
<protein>
    <submittedName>
        <fullName evidence="1">Uncharacterized protein</fullName>
    </submittedName>
</protein>
<dbReference type="Pfam" id="PF19680">
    <property type="entry name" value="DUF6182"/>
    <property type="match status" value="1"/>
</dbReference>